<proteinExistence type="predicted"/>
<reference evidence="2 3" key="1">
    <citation type="journal article" date="2005" name="Int. J. Syst. Evol. Microbiol.">
        <title>Bacillus litoralis sp. nov., isolated from a tidal flat of the Yellow Sea in Korea.</title>
        <authorList>
            <person name="Yoon J.H."/>
            <person name="Oh T.K."/>
        </authorList>
    </citation>
    <scope>NUCLEOTIDE SEQUENCE [LARGE SCALE GENOMIC DNA]</scope>
    <source>
        <strain evidence="2 3">SW-211</strain>
    </source>
</reference>
<comment type="caution">
    <text evidence="2">The sequence shown here is derived from an EMBL/GenBank/DDBJ whole genome shotgun (WGS) entry which is preliminary data.</text>
</comment>
<dbReference type="GO" id="GO:0016747">
    <property type="term" value="F:acyltransferase activity, transferring groups other than amino-acyl groups"/>
    <property type="evidence" value="ECO:0007669"/>
    <property type="project" value="InterPro"/>
</dbReference>
<sequence>MVKETIPSAWETKRLTIKDLVEDEIQPVQQLYEQGSFIHKWDGRSLDKEFVHRCFTVGDLPPNGTKDRFKIQVIRLKSNEIMTGLLITYHGFPQPEIFYINYLYIDKEYQNEGLGHELVTELLRILQLEKYNEVRANVAMKNWPAVRFWTKLGLNTINGFFGDKEHGENQYADIELIKTF</sequence>
<evidence type="ECO:0000313" key="2">
    <source>
        <dbReference type="EMBL" id="TXC92895.1"/>
    </source>
</evidence>
<dbReference type="InterPro" id="IPR000182">
    <property type="entry name" value="GNAT_dom"/>
</dbReference>
<keyword evidence="3" id="KW-1185">Reference proteome</keyword>
<dbReference type="Gene3D" id="3.40.630.30">
    <property type="match status" value="1"/>
</dbReference>
<dbReference type="Proteomes" id="UP000321363">
    <property type="component" value="Unassembled WGS sequence"/>
</dbReference>
<gene>
    <name evidence="2" type="ORF">FS935_01500</name>
</gene>
<dbReference type="AlphaFoldDB" id="A0A5C6W7I0"/>
<dbReference type="OrthoDB" id="9782266at2"/>
<accession>A0A5C6W7I0</accession>
<organism evidence="2 3">
    <name type="scientific">Metabacillus litoralis</name>
    <dbReference type="NCBI Taxonomy" id="152268"/>
    <lineage>
        <taxon>Bacteria</taxon>
        <taxon>Bacillati</taxon>
        <taxon>Bacillota</taxon>
        <taxon>Bacilli</taxon>
        <taxon>Bacillales</taxon>
        <taxon>Bacillaceae</taxon>
        <taxon>Metabacillus</taxon>
    </lineage>
</organism>
<name>A0A5C6W7I0_9BACI</name>
<dbReference type="RefSeq" id="WP_146945757.1">
    <property type="nucleotide sequence ID" value="NZ_VOQF01000001.1"/>
</dbReference>
<dbReference type="CDD" id="cd04301">
    <property type="entry name" value="NAT_SF"/>
    <property type="match status" value="1"/>
</dbReference>
<dbReference type="PROSITE" id="PS51186">
    <property type="entry name" value="GNAT"/>
    <property type="match status" value="1"/>
</dbReference>
<protein>
    <submittedName>
        <fullName evidence="2">GNAT family N-acetyltransferase</fullName>
    </submittedName>
</protein>
<feature type="domain" description="N-acetyltransferase" evidence="1">
    <location>
        <begin position="15"/>
        <end position="180"/>
    </location>
</feature>
<dbReference type="EMBL" id="VOQF01000001">
    <property type="protein sequence ID" value="TXC92895.1"/>
    <property type="molecule type" value="Genomic_DNA"/>
</dbReference>
<evidence type="ECO:0000313" key="3">
    <source>
        <dbReference type="Proteomes" id="UP000321363"/>
    </source>
</evidence>
<dbReference type="InterPro" id="IPR016181">
    <property type="entry name" value="Acyl_CoA_acyltransferase"/>
</dbReference>
<evidence type="ECO:0000259" key="1">
    <source>
        <dbReference type="PROSITE" id="PS51186"/>
    </source>
</evidence>
<keyword evidence="2" id="KW-0808">Transferase</keyword>
<dbReference type="Pfam" id="PF00583">
    <property type="entry name" value="Acetyltransf_1"/>
    <property type="match status" value="1"/>
</dbReference>
<dbReference type="SUPFAM" id="SSF55729">
    <property type="entry name" value="Acyl-CoA N-acyltransferases (Nat)"/>
    <property type="match status" value="1"/>
</dbReference>